<name>A0A2H3K3M8_WOLCO</name>
<dbReference type="OrthoDB" id="2800305at2759"/>
<dbReference type="OMA" id="GHYSIEP"/>
<dbReference type="AlphaFoldDB" id="A0A2H3K3M8"/>
<accession>A0A2H3K3M8</accession>
<evidence type="ECO:0000313" key="2">
    <source>
        <dbReference type="Proteomes" id="UP000218811"/>
    </source>
</evidence>
<reference evidence="1 2" key="1">
    <citation type="journal article" date="2012" name="Science">
        <title>The Paleozoic origin of enzymatic lignin decomposition reconstructed from 31 fungal genomes.</title>
        <authorList>
            <person name="Floudas D."/>
            <person name="Binder M."/>
            <person name="Riley R."/>
            <person name="Barry K."/>
            <person name="Blanchette R.A."/>
            <person name="Henrissat B."/>
            <person name="Martinez A.T."/>
            <person name="Otillar R."/>
            <person name="Spatafora J.W."/>
            <person name="Yadav J.S."/>
            <person name="Aerts A."/>
            <person name="Benoit I."/>
            <person name="Boyd A."/>
            <person name="Carlson A."/>
            <person name="Copeland A."/>
            <person name="Coutinho P.M."/>
            <person name="de Vries R.P."/>
            <person name="Ferreira P."/>
            <person name="Findley K."/>
            <person name="Foster B."/>
            <person name="Gaskell J."/>
            <person name="Glotzer D."/>
            <person name="Gorecki P."/>
            <person name="Heitman J."/>
            <person name="Hesse C."/>
            <person name="Hori C."/>
            <person name="Igarashi K."/>
            <person name="Jurgens J.A."/>
            <person name="Kallen N."/>
            <person name="Kersten P."/>
            <person name="Kohler A."/>
            <person name="Kuees U."/>
            <person name="Kumar T.K.A."/>
            <person name="Kuo A."/>
            <person name="LaButti K."/>
            <person name="Larrondo L.F."/>
            <person name="Lindquist E."/>
            <person name="Ling A."/>
            <person name="Lombard V."/>
            <person name="Lucas S."/>
            <person name="Lundell T."/>
            <person name="Martin R."/>
            <person name="McLaughlin D.J."/>
            <person name="Morgenstern I."/>
            <person name="Morin E."/>
            <person name="Murat C."/>
            <person name="Nagy L.G."/>
            <person name="Nolan M."/>
            <person name="Ohm R.A."/>
            <person name="Patyshakuliyeva A."/>
            <person name="Rokas A."/>
            <person name="Ruiz-Duenas F.J."/>
            <person name="Sabat G."/>
            <person name="Salamov A."/>
            <person name="Samejima M."/>
            <person name="Schmutz J."/>
            <person name="Slot J.C."/>
            <person name="St John F."/>
            <person name="Stenlid J."/>
            <person name="Sun H."/>
            <person name="Sun S."/>
            <person name="Syed K."/>
            <person name="Tsang A."/>
            <person name="Wiebenga A."/>
            <person name="Young D."/>
            <person name="Pisabarro A."/>
            <person name="Eastwood D.C."/>
            <person name="Martin F."/>
            <person name="Cullen D."/>
            <person name="Grigoriev I.V."/>
            <person name="Hibbett D.S."/>
        </authorList>
    </citation>
    <scope>NUCLEOTIDE SEQUENCE [LARGE SCALE GENOMIC DNA]</scope>
    <source>
        <strain evidence="1 2">MD-104</strain>
    </source>
</reference>
<dbReference type="EMBL" id="KB468168">
    <property type="protein sequence ID" value="PCH44758.1"/>
    <property type="molecule type" value="Genomic_DNA"/>
</dbReference>
<organism evidence="1 2">
    <name type="scientific">Wolfiporia cocos (strain MD-104)</name>
    <name type="common">Brown rot fungus</name>
    <dbReference type="NCBI Taxonomy" id="742152"/>
    <lineage>
        <taxon>Eukaryota</taxon>
        <taxon>Fungi</taxon>
        <taxon>Dikarya</taxon>
        <taxon>Basidiomycota</taxon>
        <taxon>Agaricomycotina</taxon>
        <taxon>Agaricomycetes</taxon>
        <taxon>Polyporales</taxon>
        <taxon>Phaeolaceae</taxon>
        <taxon>Wolfiporia</taxon>
    </lineage>
</organism>
<gene>
    <name evidence="1" type="ORF">WOLCODRAFT_124051</name>
</gene>
<sequence>MSRPDTYRSGNASSPRFDNVRASDIKVDKEGNWSHPWLLPKNAELGNGLGAKNDHGGHWLIIPTTEISLDGYKHLLSELNGRCEKVKRAREAVGELHEADVLPDPVNSDKSVRILYSALQAVHNGNIPIKDWDENDYTYIAILAKALDSGKLSLKDAVTSGPKSTKEQRFIAEAATEFMSAERKRSGVGEDEMADMDNDHGHLKAVLKLDDTESTLA</sequence>
<keyword evidence="2" id="KW-1185">Reference proteome</keyword>
<evidence type="ECO:0000313" key="1">
    <source>
        <dbReference type="EMBL" id="PCH44758.1"/>
    </source>
</evidence>
<dbReference type="Proteomes" id="UP000218811">
    <property type="component" value="Unassembled WGS sequence"/>
</dbReference>
<proteinExistence type="predicted"/>
<protein>
    <submittedName>
        <fullName evidence="1">Uncharacterized protein</fullName>
    </submittedName>
</protein>